<dbReference type="EMBL" id="JAVRES010000008">
    <property type="protein sequence ID" value="MDT0436738.1"/>
    <property type="molecule type" value="Genomic_DNA"/>
</dbReference>
<protein>
    <submittedName>
        <fullName evidence="1">Uncharacterized protein</fullName>
    </submittedName>
</protein>
<dbReference type="RefSeq" id="WP_093833705.1">
    <property type="nucleotide sequence ID" value="NZ_JAVRES010000008.1"/>
</dbReference>
<sequence length="596" mass="65881">MTGRPPSHPQEQPWDFGFDWVVTCTVDTLLGRVDAMRRVVVSGPGARPNPAAAMRALHAFAMRRDVDELIEFAHRLDYRDAVTVVAVAALRRDILESADIVLRQWDKERDPSGATGHRLTDRVVHDIACQRTVVDVALFIRQCSRAGRTDLTGRTVEAFTAQESGRSHLDKALIYIALRDEGCAEEATDLLHRTLVAIAGERTERREGRSPGEFDDLAGALQHLSPTERILEEWLDTQLREPDRVRATRELAARLITAISAPYTSLVEHVGTRLDYYAVAEICGHLIDWSHHDKAVEIRRHAAARDDFDDLAELIKVWHASTKLGKTTNDLLADIMLQGPPSGDEASDPGRGSPRTLAQIEALHTALTNRRSDAECKRLLRIAAATHTRGRSGVELATLLTKVERPRDRNRAAQRIARDLARRLLDEGADPVLFVDYVRELRAADQADAVHLACKELADPSDAVRARGPASGEHAGRAGGTIGRIGVGLYEAGLPRDGWDLLERYLENESLVGPDDVVRVVATLVGRWAGDEPSPGAAGRQDGVYRQHALLRQDRVFLLRATVGRWSDPVRREAATALLHEQGHPAEGDAVIRSFR</sequence>
<gene>
    <name evidence="1" type="ORF">RM877_18795</name>
</gene>
<organism evidence="1 2">
    <name type="scientific">Streptomyces doudnae</name>
    <dbReference type="NCBI Taxonomy" id="3075536"/>
    <lineage>
        <taxon>Bacteria</taxon>
        <taxon>Bacillati</taxon>
        <taxon>Actinomycetota</taxon>
        <taxon>Actinomycetes</taxon>
        <taxon>Kitasatosporales</taxon>
        <taxon>Streptomycetaceae</taxon>
        <taxon>Streptomyces</taxon>
    </lineage>
</organism>
<name>A0ABD5EQ38_9ACTN</name>
<evidence type="ECO:0000313" key="1">
    <source>
        <dbReference type="EMBL" id="MDT0436738.1"/>
    </source>
</evidence>
<reference evidence="2" key="1">
    <citation type="submission" date="2023-07" db="EMBL/GenBank/DDBJ databases">
        <title>30 novel species of actinomycetes from the DSMZ collection.</title>
        <authorList>
            <person name="Nouioui I."/>
        </authorList>
    </citation>
    <scope>NUCLEOTIDE SEQUENCE [LARGE SCALE GENOMIC DNA]</scope>
    <source>
        <strain evidence="2">DSM 41981</strain>
    </source>
</reference>
<accession>A0ABD5EQ38</accession>
<comment type="caution">
    <text evidence="1">The sequence shown here is derived from an EMBL/GenBank/DDBJ whole genome shotgun (WGS) entry which is preliminary data.</text>
</comment>
<keyword evidence="2" id="KW-1185">Reference proteome</keyword>
<dbReference type="Proteomes" id="UP001183535">
    <property type="component" value="Unassembled WGS sequence"/>
</dbReference>
<proteinExistence type="predicted"/>
<evidence type="ECO:0000313" key="2">
    <source>
        <dbReference type="Proteomes" id="UP001183535"/>
    </source>
</evidence>
<dbReference type="AlphaFoldDB" id="A0ABD5EQ38"/>